<organism evidence="2 3">
    <name type="scientific">Trichoplax adhaerens</name>
    <name type="common">Trichoplax reptans</name>
    <dbReference type="NCBI Taxonomy" id="10228"/>
    <lineage>
        <taxon>Eukaryota</taxon>
        <taxon>Metazoa</taxon>
        <taxon>Placozoa</taxon>
        <taxon>Uniplacotomia</taxon>
        <taxon>Trichoplacea</taxon>
        <taxon>Trichoplacidae</taxon>
        <taxon>Trichoplax</taxon>
    </lineage>
</organism>
<dbReference type="OMA" id="LYDDRPV"/>
<proteinExistence type="predicted"/>
<dbReference type="InParanoid" id="B3S8A3"/>
<dbReference type="KEGG" id="tad:TRIADDRAFT_30960"/>
<dbReference type="Pfam" id="PF13621">
    <property type="entry name" value="Cupin_8"/>
    <property type="match status" value="1"/>
</dbReference>
<dbReference type="OrthoDB" id="263283at2759"/>
<dbReference type="RefSeq" id="XP_002116396.1">
    <property type="nucleotide sequence ID" value="XM_002116360.1"/>
</dbReference>
<name>B3S8A3_TRIAD</name>
<evidence type="ECO:0000313" key="3">
    <source>
        <dbReference type="Proteomes" id="UP000009022"/>
    </source>
</evidence>
<dbReference type="PROSITE" id="PS51184">
    <property type="entry name" value="JMJC"/>
    <property type="match status" value="1"/>
</dbReference>
<dbReference type="EMBL" id="DS985255">
    <property type="protein sequence ID" value="EDV21066.1"/>
    <property type="molecule type" value="Genomic_DNA"/>
</dbReference>
<dbReference type="GO" id="GO:0102524">
    <property type="term" value="F:tRNA(Phe) (7-(3-amino-3-carboxypropyl)wyosine37-C2)-hydroxylase activity"/>
    <property type="evidence" value="ECO:0000318"/>
    <property type="project" value="GO_Central"/>
</dbReference>
<reference evidence="2 3" key="1">
    <citation type="journal article" date="2008" name="Nature">
        <title>The Trichoplax genome and the nature of placozoans.</title>
        <authorList>
            <person name="Srivastava M."/>
            <person name="Begovic E."/>
            <person name="Chapman J."/>
            <person name="Putnam N.H."/>
            <person name="Hellsten U."/>
            <person name="Kawashima T."/>
            <person name="Kuo A."/>
            <person name="Mitros T."/>
            <person name="Salamov A."/>
            <person name="Carpenter M.L."/>
            <person name="Signorovitch A.Y."/>
            <person name="Moreno M.A."/>
            <person name="Kamm K."/>
            <person name="Grimwood J."/>
            <person name="Schmutz J."/>
            <person name="Shapiro H."/>
            <person name="Grigoriev I.V."/>
            <person name="Buss L.W."/>
            <person name="Schierwater B."/>
            <person name="Dellaporta S.L."/>
            <person name="Rokhsar D.S."/>
        </authorList>
    </citation>
    <scope>NUCLEOTIDE SEQUENCE [LARGE SCALE GENOMIC DNA]</scope>
    <source>
        <strain evidence="2 3">Grell-BS-1999</strain>
    </source>
</reference>
<dbReference type="FunFam" id="2.60.120.650:FF:000140">
    <property type="entry name" value="tRNA wybutosine-synthesizing protein 5"/>
    <property type="match status" value="1"/>
</dbReference>
<feature type="domain" description="JmjC" evidence="1">
    <location>
        <begin position="104"/>
        <end position="266"/>
    </location>
</feature>
<protein>
    <recommendedName>
        <fullName evidence="1">JmjC domain-containing protein</fullName>
    </recommendedName>
</protein>
<evidence type="ECO:0000259" key="1">
    <source>
        <dbReference type="PROSITE" id="PS51184"/>
    </source>
</evidence>
<dbReference type="PANTHER" id="PTHR12461">
    <property type="entry name" value="HYPOXIA-INDUCIBLE FACTOR 1 ALPHA INHIBITOR-RELATED"/>
    <property type="match status" value="1"/>
</dbReference>
<dbReference type="STRING" id="10228.B3S8A3"/>
<dbReference type="PANTHER" id="PTHR12461:SF104">
    <property type="entry name" value="TRNA WYBUTOSINE-SYNTHESIZING PROTEIN 5"/>
    <property type="match status" value="1"/>
</dbReference>
<dbReference type="eggNOG" id="KOG2132">
    <property type="taxonomic scope" value="Eukaryota"/>
</dbReference>
<dbReference type="GeneID" id="6757706"/>
<dbReference type="AlphaFoldDB" id="B3S8A3"/>
<dbReference type="CTD" id="6757706"/>
<gene>
    <name evidence="2" type="ORF">TRIADDRAFT_30960</name>
</gene>
<evidence type="ECO:0000313" key="2">
    <source>
        <dbReference type="EMBL" id="EDV21066.1"/>
    </source>
</evidence>
<keyword evidence="3" id="KW-1185">Reference proteome</keyword>
<dbReference type="FunCoup" id="B3S8A3">
    <property type="interactions" value="753"/>
</dbReference>
<dbReference type="GO" id="GO:0000049">
    <property type="term" value="F:tRNA binding"/>
    <property type="evidence" value="ECO:0000318"/>
    <property type="project" value="GO_Central"/>
</dbReference>
<dbReference type="Gene3D" id="2.60.120.650">
    <property type="entry name" value="Cupin"/>
    <property type="match status" value="1"/>
</dbReference>
<dbReference type="InterPro" id="IPR041667">
    <property type="entry name" value="Cupin_8"/>
</dbReference>
<dbReference type="Proteomes" id="UP000009022">
    <property type="component" value="Unassembled WGS sequence"/>
</dbReference>
<dbReference type="InterPro" id="IPR003347">
    <property type="entry name" value="JmjC_dom"/>
</dbReference>
<dbReference type="SUPFAM" id="SSF51197">
    <property type="entry name" value="Clavaminate synthase-like"/>
    <property type="match status" value="1"/>
</dbReference>
<sequence>MVVHQVEKINGDINHQKFIQDIYPQRKPFLISGHDLGPCMHKWNADYLADVGGQQMVKLHVATQDKMNFITKNFSYKTLPFKEFIRRASATENQHYFFQPKEKYYLRSLGNDPRKEIANFMEQFPALVDDINLPQYYESSAFFSSVLRISSGNLQIWTHYDVMDNTLIQITGRKRVVLFSPQDASNLYLQGDKSAIVDIDNPDLQKYPKFASVTRYECVLEPGDILFIPAMWFHNCGALDFSIGINVFWRHLDYSYYDSRDTYGNKDLLPAARANQILDRAIKALGELPDDYKDFYARRLVSKIENLCYLK</sequence>
<dbReference type="SMART" id="SM00558">
    <property type="entry name" value="JmjC"/>
    <property type="match status" value="1"/>
</dbReference>
<dbReference type="GO" id="GO:0031591">
    <property type="term" value="P:wybutosine biosynthetic process"/>
    <property type="evidence" value="ECO:0000318"/>
    <property type="project" value="GO_Central"/>
</dbReference>
<dbReference type="PhylomeDB" id="B3S8A3"/>
<dbReference type="HOGENOM" id="CLU_016785_4_0_1"/>
<dbReference type="Gene3D" id="6.10.140.1470">
    <property type="match status" value="1"/>
</dbReference>
<accession>B3S8A3</accession>